<dbReference type="Proteomes" id="UP000006911">
    <property type="component" value="Unassembled WGS sequence"/>
</dbReference>
<sequence>MLNNLAEQWPHVTRKSKLQVYHHPEPYPNCQLGRIKIDDASCSKFATPLVQLPWRNAMNGVDERNPGS</sequence>
<evidence type="ECO:0000313" key="2">
    <source>
        <dbReference type="Proteomes" id="UP000006911"/>
    </source>
</evidence>
<dbReference type="GeneID" id="9181796"/>
<organism evidence="1 2">
    <name type="scientific">Tuber melanosporum (strain Mel28)</name>
    <name type="common">Perigord black truffle</name>
    <dbReference type="NCBI Taxonomy" id="656061"/>
    <lineage>
        <taxon>Eukaryota</taxon>
        <taxon>Fungi</taxon>
        <taxon>Dikarya</taxon>
        <taxon>Ascomycota</taxon>
        <taxon>Pezizomycotina</taxon>
        <taxon>Pezizomycetes</taxon>
        <taxon>Pezizales</taxon>
        <taxon>Tuberaceae</taxon>
        <taxon>Tuber</taxon>
    </lineage>
</organism>
<dbReference type="EMBL" id="FN430231">
    <property type="protein sequence ID" value="CAZ83451.1"/>
    <property type="molecule type" value="Genomic_DNA"/>
</dbReference>
<dbReference type="KEGG" id="tml:GSTUM_00007144001"/>
<dbReference type="AlphaFoldDB" id="D5GG08"/>
<name>D5GG08_TUBMM</name>
<keyword evidence="2" id="KW-1185">Reference proteome</keyword>
<evidence type="ECO:0000313" key="1">
    <source>
        <dbReference type="EMBL" id="CAZ83451.1"/>
    </source>
</evidence>
<dbReference type="RefSeq" id="XP_002839260.1">
    <property type="nucleotide sequence ID" value="XM_002839214.1"/>
</dbReference>
<accession>D5GG08</accession>
<dbReference type="InParanoid" id="D5GG08"/>
<reference evidence="1 2" key="1">
    <citation type="journal article" date="2010" name="Nature">
        <title>Perigord black truffle genome uncovers evolutionary origins and mechanisms of symbiosis.</title>
        <authorList>
            <person name="Martin F."/>
            <person name="Kohler A."/>
            <person name="Murat C."/>
            <person name="Balestrini R."/>
            <person name="Coutinho P.M."/>
            <person name="Jaillon O."/>
            <person name="Montanini B."/>
            <person name="Morin E."/>
            <person name="Noel B."/>
            <person name="Percudani R."/>
            <person name="Porcel B."/>
            <person name="Rubini A."/>
            <person name="Amicucci A."/>
            <person name="Amselem J."/>
            <person name="Anthouard V."/>
            <person name="Arcioni S."/>
            <person name="Artiguenave F."/>
            <person name="Aury J.M."/>
            <person name="Ballario P."/>
            <person name="Bolchi A."/>
            <person name="Brenna A."/>
            <person name="Brun A."/>
            <person name="Buee M."/>
            <person name="Cantarel B."/>
            <person name="Chevalier G."/>
            <person name="Couloux A."/>
            <person name="Da Silva C."/>
            <person name="Denoeud F."/>
            <person name="Duplessis S."/>
            <person name="Ghignone S."/>
            <person name="Hilselberger B."/>
            <person name="Iotti M."/>
            <person name="Marcais B."/>
            <person name="Mello A."/>
            <person name="Miranda M."/>
            <person name="Pacioni G."/>
            <person name="Quesneville H."/>
            <person name="Riccioni C."/>
            <person name="Ruotolo R."/>
            <person name="Splivallo R."/>
            <person name="Stocchi V."/>
            <person name="Tisserant E."/>
            <person name="Viscomi A.R."/>
            <person name="Zambonelli A."/>
            <person name="Zampieri E."/>
            <person name="Henrissat B."/>
            <person name="Lebrun M.H."/>
            <person name="Paolocci F."/>
            <person name="Bonfante P."/>
            <person name="Ottonello S."/>
            <person name="Wincker P."/>
        </authorList>
    </citation>
    <scope>NUCLEOTIDE SEQUENCE [LARGE SCALE GENOMIC DNA]</scope>
    <source>
        <strain evidence="1 2">Mel28</strain>
    </source>
</reference>
<dbReference type="HOGENOM" id="CLU_2795788_0_0_1"/>
<protein>
    <submittedName>
        <fullName evidence="1">(Perigord truffle) hypothetical protein</fullName>
    </submittedName>
</protein>
<gene>
    <name evidence="1" type="ORF">GSTUM_00007144001</name>
</gene>
<proteinExistence type="predicted"/>